<keyword evidence="1" id="KW-1133">Transmembrane helix</keyword>
<feature type="transmembrane region" description="Helical" evidence="1">
    <location>
        <begin position="21"/>
        <end position="45"/>
    </location>
</feature>
<reference evidence="2 3" key="1">
    <citation type="submission" date="2016-05" db="EMBL/GenBank/DDBJ databases">
        <title>A degradative enzymes factory behind the ericoid mycorrhizal symbiosis.</title>
        <authorList>
            <consortium name="DOE Joint Genome Institute"/>
            <person name="Martino E."/>
            <person name="Morin E."/>
            <person name="Grelet G."/>
            <person name="Kuo A."/>
            <person name="Kohler A."/>
            <person name="Daghino S."/>
            <person name="Barry K."/>
            <person name="Choi C."/>
            <person name="Cichocki N."/>
            <person name="Clum A."/>
            <person name="Copeland A."/>
            <person name="Hainaut M."/>
            <person name="Haridas S."/>
            <person name="Labutti K."/>
            <person name="Lindquist E."/>
            <person name="Lipzen A."/>
            <person name="Khouja H.-R."/>
            <person name="Murat C."/>
            <person name="Ohm R."/>
            <person name="Olson A."/>
            <person name="Spatafora J."/>
            <person name="Veneault-Fourrey C."/>
            <person name="Henrissat B."/>
            <person name="Grigoriev I."/>
            <person name="Martin F."/>
            <person name="Perotto S."/>
        </authorList>
    </citation>
    <scope>NUCLEOTIDE SEQUENCE [LARGE SCALE GENOMIC DNA]</scope>
    <source>
        <strain evidence="2 3">UAMH 7357</strain>
    </source>
</reference>
<sequence>MKDDRYEEAPLLVETSHLMKRIGVLSQIIIIIVIQGFGILAYLSILDPVAVGVGKENLVQLPDYVLLLQGSPATLTITWVISPICEAASHCHSSQIGTVRPTSSSVIFSTCGPQSPSAALTMSSNH</sequence>
<accession>A0A2J6Q2L5</accession>
<dbReference type="Proteomes" id="UP000235672">
    <property type="component" value="Unassembled WGS sequence"/>
</dbReference>
<dbReference type="EMBL" id="KZ613485">
    <property type="protein sequence ID" value="PMD20466.1"/>
    <property type="molecule type" value="Genomic_DNA"/>
</dbReference>
<keyword evidence="1" id="KW-0472">Membrane</keyword>
<name>A0A2J6Q2L5_9HELO</name>
<evidence type="ECO:0000313" key="2">
    <source>
        <dbReference type="EMBL" id="PMD20466.1"/>
    </source>
</evidence>
<organism evidence="2 3">
    <name type="scientific">Hyaloscypha hepaticicola</name>
    <dbReference type="NCBI Taxonomy" id="2082293"/>
    <lineage>
        <taxon>Eukaryota</taxon>
        <taxon>Fungi</taxon>
        <taxon>Dikarya</taxon>
        <taxon>Ascomycota</taxon>
        <taxon>Pezizomycotina</taxon>
        <taxon>Leotiomycetes</taxon>
        <taxon>Helotiales</taxon>
        <taxon>Hyaloscyphaceae</taxon>
        <taxon>Hyaloscypha</taxon>
    </lineage>
</organism>
<keyword evidence="1" id="KW-0812">Transmembrane</keyword>
<gene>
    <name evidence="2" type="ORF">NA56DRAFT_749908</name>
</gene>
<keyword evidence="3" id="KW-1185">Reference proteome</keyword>
<evidence type="ECO:0000313" key="3">
    <source>
        <dbReference type="Proteomes" id="UP000235672"/>
    </source>
</evidence>
<evidence type="ECO:0000256" key="1">
    <source>
        <dbReference type="SAM" id="Phobius"/>
    </source>
</evidence>
<protein>
    <submittedName>
        <fullName evidence="2">Uncharacterized protein</fullName>
    </submittedName>
</protein>
<proteinExistence type="predicted"/>
<dbReference type="AlphaFoldDB" id="A0A2J6Q2L5"/>